<evidence type="ECO:0000256" key="2">
    <source>
        <dbReference type="SAM" id="Coils"/>
    </source>
</evidence>
<dbReference type="EMBL" id="DSQF01000025">
    <property type="protein sequence ID" value="HGZ44212.1"/>
    <property type="molecule type" value="Genomic_DNA"/>
</dbReference>
<reference evidence="4" key="1">
    <citation type="journal article" date="2020" name="mSystems">
        <title>Genome- and Community-Level Interaction Insights into Carbon Utilization and Element Cycling Functions of Hydrothermarchaeota in Hydrothermal Sediment.</title>
        <authorList>
            <person name="Zhou Z."/>
            <person name="Liu Y."/>
            <person name="Xu W."/>
            <person name="Pan J."/>
            <person name="Luo Z.H."/>
            <person name="Li M."/>
        </authorList>
    </citation>
    <scope>NUCLEOTIDE SEQUENCE [LARGE SCALE GENOMIC DNA]</scope>
    <source>
        <strain evidence="4">SpSt-381</strain>
    </source>
</reference>
<dbReference type="AlphaFoldDB" id="A0A832MKX4"/>
<dbReference type="GO" id="GO:0015562">
    <property type="term" value="F:efflux transmembrane transporter activity"/>
    <property type="evidence" value="ECO:0007669"/>
    <property type="project" value="TreeGrafter"/>
</dbReference>
<evidence type="ECO:0000256" key="1">
    <source>
        <dbReference type="ARBA" id="ARBA00009477"/>
    </source>
</evidence>
<dbReference type="Gene3D" id="1.10.287.470">
    <property type="entry name" value="Helix hairpin bin"/>
    <property type="match status" value="1"/>
</dbReference>
<dbReference type="Gene3D" id="2.40.30.170">
    <property type="match status" value="1"/>
</dbReference>
<keyword evidence="2" id="KW-0175">Coiled coil</keyword>
<sequence>MTSSASWGSRQKPRPKRYTEPDTRRATSFRAPRSPPRAAARSRRSSERSSGRAARSTARRRALREGAFMGSANPFGRAWLSPGMTTLPDGRHAPRPARSTGRILAEAFLPALLLAAALAGCGGRAKSPAHGAGEPVDVAAATFAPGAASGALVLPARIKAAEEVTVAARLAARLTALDAREGDHVRRGEPLARFEAPETRRALAAARAEAAAAELALAVASRQAARIESLFAARVVSQRDLDVAQAERRGAEARLEAARAHLDALETGAVVRAPFDGVVVRRHADPGADLAPGAPLLDLRSSAGVEALVDLPEGAVERAARGPLRVQVGDGPWRAARLVRLDGMTDWRTRTRTARLAIEGPAPEPGAYARVAVGGDAGAGDASVPAAALVRRGALAGVYVIEDGHARLRWLKLGRAAGGRVEVLAGLAPGEAYALEPGALADGRPVRVAAR</sequence>
<feature type="coiled-coil region" evidence="2">
    <location>
        <begin position="203"/>
        <end position="268"/>
    </location>
</feature>
<feature type="region of interest" description="Disordered" evidence="3">
    <location>
        <begin position="1"/>
        <end position="67"/>
    </location>
</feature>
<comment type="caution">
    <text evidence="4">The sequence shown here is derived from an EMBL/GenBank/DDBJ whole genome shotgun (WGS) entry which is preliminary data.</text>
</comment>
<gene>
    <name evidence="4" type="ORF">ENR23_12505</name>
</gene>
<dbReference type="SUPFAM" id="SSF111369">
    <property type="entry name" value="HlyD-like secretion proteins"/>
    <property type="match status" value="1"/>
</dbReference>
<proteinExistence type="inferred from homology"/>
<comment type="similarity">
    <text evidence="1">Belongs to the membrane fusion protein (MFP) (TC 8.A.1) family.</text>
</comment>
<dbReference type="NCBIfam" id="TIGR01730">
    <property type="entry name" value="RND_mfp"/>
    <property type="match status" value="1"/>
</dbReference>
<evidence type="ECO:0000313" key="4">
    <source>
        <dbReference type="EMBL" id="HGZ44212.1"/>
    </source>
</evidence>
<dbReference type="PANTHER" id="PTHR30469">
    <property type="entry name" value="MULTIDRUG RESISTANCE PROTEIN MDTA"/>
    <property type="match status" value="1"/>
</dbReference>
<name>A0A832MKX4_UNCEI</name>
<dbReference type="Gene3D" id="2.40.420.20">
    <property type="match status" value="1"/>
</dbReference>
<protein>
    <submittedName>
        <fullName evidence="4">Efflux RND transporter periplasmic adaptor subunit</fullName>
    </submittedName>
</protein>
<dbReference type="PANTHER" id="PTHR30469:SF38">
    <property type="entry name" value="HLYD FAMILY SECRETION PROTEIN"/>
    <property type="match status" value="1"/>
</dbReference>
<feature type="compositionally biased region" description="Low complexity" evidence="3">
    <location>
        <begin position="26"/>
        <end position="39"/>
    </location>
</feature>
<evidence type="ECO:0000256" key="3">
    <source>
        <dbReference type="SAM" id="MobiDB-lite"/>
    </source>
</evidence>
<dbReference type="InterPro" id="IPR006143">
    <property type="entry name" value="RND_pump_MFP"/>
</dbReference>
<accession>A0A832MKX4</accession>
<organism evidence="4">
    <name type="scientific">Eiseniibacteriota bacterium</name>
    <dbReference type="NCBI Taxonomy" id="2212470"/>
    <lineage>
        <taxon>Bacteria</taxon>
        <taxon>Candidatus Eiseniibacteriota</taxon>
    </lineage>
</organism>
<dbReference type="GO" id="GO:1990281">
    <property type="term" value="C:efflux pump complex"/>
    <property type="evidence" value="ECO:0007669"/>
    <property type="project" value="TreeGrafter"/>
</dbReference>
<dbReference type="Gene3D" id="2.40.50.100">
    <property type="match status" value="1"/>
</dbReference>